<organism evidence="2 3">
    <name type="scientific">Phytophthora lilii</name>
    <dbReference type="NCBI Taxonomy" id="2077276"/>
    <lineage>
        <taxon>Eukaryota</taxon>
        <taxon>Sar</taxon>
        <taxon>Stramenopiles</taxon>
        <taxon>Oomycota</taxon>
        <taxon>Peronosporomycetes</taxon>
        <taxon>Peronosporales</taxon>
        <taxon>Peronosporaceae</taxon>
        <taxon>Phytophthora</taxon>
    </lineage>
</organism>
<evidence type="ECO:0000256" key="1">
    <source>
        <dbReference type="SAM" id="MobiDB-lite"/>
    </source>
</evidence>
<name>A0A9W6UCQ5_9STRA</name>
<dbReference type="Proteomes" id="UP001165083">
    <property type="component" value="Unassembled WGS sequence"/>
</dbReference>
<accession>A0A9W6UCQ5</accession>
<gene>
    <name evidence="2" type="ORF">Plil01_001262600</name>
</gene>
<evidence type="ECO:0000313" key="3">
    <source>
        <dbReference type="Proteomes" id="UP001165083"/>
    </source>
</evidence>
<keyword evidence="3" id="KW-1185">Reference proteome</keyword>
<feature type="region of interest" description="Disordered" evidence="1">
    <location>
        <begin position="307"/>
        <end position="431"/>
    </location>
</feature>
<protein>
    <submittedName>
        <fullName evidence="2">Unnamed protein product</fullName>
    </submittedName>
</protein>
<evidence type="ECO:0000313" key="2">
    <source>
        <dbReference type="EMBL" id="GMF29700.1"/>
    </source>
</evidence>
<dbReference type="AlphaFoldDB" id="A0A9W6UCQ5"/>
<comment type="caution">
    <text evidence="2">The sequence shown here is derived from an EMBL/GenBank/DDBJ whole genome shotgun (WGS) entry which is preliminary data.</text>
</comment>
<dbReference type="OrthoDB" id="10675831at2759"/>
<dbReference type="EMBL" id="BSXW01000792">
    <property type="protein sequence ID" value="GMF29700.1"/>
    <property type="molecule type" value="Genomic_DNA"/>
</dbReference>
<proteinExistence type="predicted"/>
<sequence>MKTAGSADEDDAMLSIARLVSKTRSLLSNVYCLVQGEFPRGVALLDHLHHHVSFLRVEDATGYAHELVTWFLIKACSPLLAVLSDLITLGRVKEETDPFVSDQAVEHAENWQFIVAGAMDLMNSTQHQESIPGDQRQLSENNAAKEDTQREYTSEQANAKRYSQLQQKSMLDEQVLDRQQRRMQQVRKDAIDELQLEEELKAQADQGASVRGILLNKYSELMAGANDRHDYMKWRRDRALRLPTAKSQLQHLRADEMVKWTGEKEKMITDNNETCDENEAQANLDGPVGSHNAVLTPAEANSCTEMASASFTHEAESRIEEPIPESASTRKPSVKVNQEAESRASTSAEDGTWRASVKVNKDAGRRTSVSADDGTWRASVKVNKEAGRRTSVSADDGTWRASVKVNKEAGRRTSASADDGTWRASSLGKGE</sequence>
<reference evidence="2" key="1">
    <citation type="submission" date="2023-04" db="EMBL/GenBank/DDBJ databases">
        <title>Phytophthora lilii NBRC 32176.</title>
        <authorList>
            <person name="Ichikawa N."/>
            <person name="Sato H."/>
            <person name="Tonouchi N."/>
        </authorList>
    </citation>
    <scope>NUCLEOTIDE SEQUENCE</scope>
    <source>
        <strain evidence="2">NBRC 32176</strain>
    </source>
</reference>